<feature type="domain" description="Reverse transcriptase" evidence="1">
    <location>
        <begin position="272"/>
        <end position="545"/>
    </location>
</feature>
<proteinExistence type="predicted"/>
<dbReference type="PANTHER" id="PTHR33332">
    <property type="entry name" value="REVERSE TRANSCRIPTASE DOMAIN-CONTAINING PROTEIN"/>
    <property type="match status" value="1"/>
</dbReference>
<dbReference type="InterPro" id="IPR000477">
    <property type="entry name" value="RT_dom"/>
</dbReference>
<keyword evidence="3" id="KW-1185">Reference proteome</keyword>
<comment type="caution">
    <text evidence="2">The sequence shown here is derived from an EMBL/GenBank/DDBJ whole genome shotgun (WGS) entry which is preliminary data.</text>
</comment>
<accession>A0AA88Y6N3</accession>
<name>A0AA88Y6N3_PINIB</name>
<evidence type="ECO:0000313" key="2">
    <source>
        <dbReference type="EMBL" id="KAK3098946.1"/>
    </source>
</evidence>
<dbReference type="EMBL" id="VSWD01000007">
    <property type="protein sequence ID" value="KAK3098946.1"/>
    <property type="molecule type" value="Genomic_DNA"/>
</dbReference>
<dbReference type="InterPro" id="IPR043502">
    <property type="entry name" value="DNA/RNA_pol_sf"/>
</dbReference>
<evidence type="ECO:0000313" key="3">
    <source>
        <dbReference type="Proteomes" id="UP001186944"/>
    </source>
</evidence>
<dbReference type="CDD" id="cd01650">
    <property type="entry name" value="RT_nLTR_like"/>
    <property type="match status" value="1"/>
</dbReference>
<dbReference type="Proteomes" id="UP001186944">
    <property type="component" value="Unassembled WGS sequence"/>
</dbReference>
<gene>
    <name evidence="2" type="ORF">FSP39_024557</name>
</gene>
<dbReference type="Pfam" id="PF00078">
    <property type="entry name" value="RVT_1"/>
    <property type="match status" value="1"/>
</dbReference>
<organism evidence="2 3">
    <name type="scientific">Pinctada imbricata</name>
    <name type="common">Atlantic pearl-oyster</name>
    <name type="synonym">Pinctada martensii</name>
    <dbReference type="NCBI Taxonomy" id="66713"/>
    <lineage>
        <taxon>Eukaryota</taxon>
        <taxon>Metazoa</taxon>
        <taxon>Spiralia</taxon>
        <taxon>Lophotrochozoa</taxon>
        <taxon>Mollusca</taxon>
        <taxon>Bivalvia</taxon>
        <taxon>Autobranchia</taxon>
        <taxon>Pteriomorphia</taxon>
        <taxon>Pterioida</taxon>
        <taxon>Pterioidea</taxon>
        <taxon>Pteriidae</taxon>
        <taxon>Pinctada</taxon>
    </lineage>
</organism>
<dbReference type="AlphaFoldDB" id="A0AA88Y6N3"/>
<evidence type="ECO:0000259" key="1">
    <source>
        <dbReference type="PROSITE" id="PS50878"/>
    </source>
</evidence>
<dbReference type="PROSITE" id="PS50878">
    <property type="entry name" value="RT_POL"/>
    <property type="match status" value="1"/>
</dbReference>
<protein>
    <recommendedName>
        <fullName evidence="1">Reverse transcriptase domain-containing protein</fullName>
    </recommendedName>
</protein>
<reference evidence="2" key="1">
    <citation type="submission" date="2019-08" db="EMBL/GenBank/DDBJ databases">
        <title>The improved chromosome-level genome for the pearl oyster Pinctada fucata martensii using PacBio sequencing and Hi-C.</title>
        <authorList>
            <person name="Zheng Z."/>
        </authorList>
    </citation>
    <scope>NUCLEOTIDE SEQUENCE</scope>
    <source>
        <strain evidence="2">ZZ-2019</strain>
        <tissue evidence="2">Adductor muscle</tissue>
    </source>
</reference>
<dbReference type="SUPFAM" id="SSF56672">
    <property type="entry name" value="DNA/RNA polymerases"/>
    <property type="match status" value="1"/>
</dbReference>
<sequence>MSDHYPVCFTRRLPKLEKKKKHLEITYRDFKNFDENKFLQDLYNAPFIKIDEQENVNDALELFYGLYLDILNKHAKILTKRVKTQTKPKWLTPDINEARFKRDYFHKKKDTQNYKIWRNKVLELIRRAKMDYYSVAIENNHNSGDIWRNIKQLMPKGSHSVPTKLIDGENDAESTPDIVNLFNKFYTELSGNIIKETTCDPTNTFDKLKQFLNSKLSPTQVFEIQHVTETEVFHLLNKLDVNKSAGIDTIGPRILKISAPVITKPLTTMINMSIASGIFPDKLKTAKVTPIYKKGDKSDPGNYRPISILPTISKLFERHITSQIYDFLMQYDLLMKEQSGFRKSHSCQTALTKLTEKWISDIDNGNITGISLLDFRKAFDLVNHRILLDKMKFYNFTSNTLLWLESYLANRTQTVQIGNVASNLAPITCGVPQGSVLGPVLFLMYINDLPLHVKNSVLDLFADDATLHKAHNNLSDIEHHMNEDIDHICCWCKENQMVINEDKTKCMLVGTHQKISRLPCNILKLKVNERPIENLTSDKLLGVHIDNHLQFDKHITEVCKSVTQKISLLRKIKKYLGRQHRILYYNAYILPLIDYCLTVYGNASKTHLERILKLQKCAARVIMDAPPDTPSQSLMS</sequence>